<comment type="caution">
    <text evidence="3">The sequence shown here is derived from an EMBL/GenBank/DDBJ whole genome shotgun (WGS) entry which is preliminary data.</text>
</comment>
<dbReference type="RefSeq" id="WP_305108938.1">
    <property type="nucleotide sequence ID" value="NZ_JAUTWS010000164.1"/>
</dbReference>
<evidence type="ECO:0000256" key="1">
    <source>
        <dbReference type="SAM" id="Phobius"/>
    </source>
</evidence>
<proteinExistence type="predicted"/>
<name>A0ABT9EDP9_9PROT</name>
<reference evidence="3 4" key="1">
    <citation type="submission" date="2023-08" db="EMBL/GenBank/DDBJ databases">
        <title>The draft genome sequence of Paracraurococcus sp. LOR1-02.</title>
        <authorList>
            <person name="Kingkaew E."/>
            <person name="Tanasupawat S."/>
        </authorList>
    </citation>
    <scope>NUCLEOTIDE SEQUENCE [LARGE SCALE GENOMIC DNA]</scope>
    <source>
        <strain evidence="3 4">LOR1-02</strain>
    </source>
</reference>
<organism evidence="3 4">
    <name type="scientific">Paracraurococcus lichenis</name>
    <dbReference type="NCBI Taxonomy" id="3064888"/>
    <lineage>
        <taxon>Bacteria</taxon>
        <taxon>Pseudomonadati</taxon>
        <taxon>Pseudomonadota</taxon>
        <taxon>Alphaproteobacteria</taxon>
        <taxon>Acetobacterales</taxon>
        <taxon>Roseomonadaceae</taxon>
        <taxon>Paracraurococcus</taxon>
    </lineage>
</organism>
<evidence type="ECO:0000313" key="4">
    <source>
        <dbReference type="Proteomes" id="UP001243009"/>
    </source>
</evidence>
<feature type="domain" description="DUF2760" evidence="2">
    <location>
        <begin position="79"/>
        <end position="201"/>
    </location>
</feature>
<keyword evidence="1" id="KW-1133">Transmembrane helix</keyword>
<keyword evidence="4" id="KW-1185">Reference proteome</keyword>
<gene>
    <name evidence="3" type="ORF">Q7A36_37710</name>
</gene>
<protein>
    <submittedName>
        <fullName evidence="3">DUF2760 domain-containing protein</fullName>
    </submittedName>
</protein>
<dbReference type="Proteomes" id="UP001243009">
    <property type="component" value="Unassembled WGS sequence"/>
</dbReference>
<evidence type="ECO:0000259" key="2">
    <source>
        <dbReference type="Pfam" id="PF10816"/>
    </source>
</evidence>
<dbReference type="InterPro" id="IPR021212">
    <property type="entry name" value="DUF2760"/>
</dbReference>
<keyword evidence="1" id="KW-0812">Transmembrane</keyword>
<feature type="transmembrane region" description="Helical" evidence="1">
    <location>
        <begin position="28"/>
        <end position="48"/>
    </location>
</feature>
<dbReference type="Pfam" id="PF10816">
    <property type="entry name" value="DUF2760"/>
    <property type="match status" value="1"/>
</dbReference>
<dbReference type="EMBL" id="JAUTWS010000164">
    <property type="protein sequence ID" value="MDO9714098.1"/>
    <property type="molecule type" value="Genomic_DNA"/>
</dbReference>
<evidence type="ECO:0000313" key="3">
    <source>
        <dbReference type="EMBL" id="MDO9714098.1"/>
    </source>
</evidence>
<accession>A0ABT9EDP9</accession>
<sequence>MRVVLIVAAVLLVGMSGAALMPPAEPIQPYLSGATLGLAILVLIGLFMQRRENAVPAKPAVEPARPALGQSEASGADAEIVQFLAVLQEKGRLVDFLMDDINAYNDAQVGAAARVVHMGCKGVLQEYFRVYPIRTEQEGSTVQVPAGYSADEYRLIGRVAGAAPFSGVLVHRGWRTDMVKLPELLRRATDRLPAIAPAEVELK</sequence>
<keyword evidence="1" id="KW-0472">Membrane</keyword>